<protein>
    <submittedName>
        <fullName evidence="1">Uncharacterized protein</fullName>
    </submittedName>
</protein>
<reference evidence="1" key="2">
    <citation type="journal article" date="2021" name="Genome Biol. Evol.">
        <title>Developing a high-quality reference genome for a parasitic bivalve with doubly uniparental inheritance (Bivalvia: Unionida).</title>
        <authorList>
            <person name="Smith C.H."/>
        </authorList>
    </citation>
    <scope>NUCLEOTIDE SEQUENCE</scope>
    <source>
        <strain evidence="1">CHS0354</strain>
        <tissue evidence="1">Mantle</tissue>
    </source>
</reference>
<reference evidence="1" key="3">
    <citation type="submission" date="2023-05" db="EMBL/GenBank/DDBJ databases">
        <authorList>
            <person name="Smith C.H."/>
        </authorList>
    </citation>
    <scope>NUCLEOTIDE SEQUENCE</scope>
    <source>
        <strain evidence="1">CHS0354</strain>
        <tissue evidence="1">Mantle</tissue>
    </source>
</reference>
<proteinExistence type="predicted"/>
<accession>A0AAE0T7N0</accession>
<evidence type="ECO:0000313" key="2">
    <source>
        <dbReference type="Proteomes" id="UP001195483"/>
    </source>
</evidence>
<reference evidence="1" key="1">
    <citation type="journal article" date="2021" name="Genome Biol. Evol.">
        <title>A High-Quality Reference Genome for a Parasitic Bivalve with Doubly Uniparental Inheritance (Bivalvia: Unionida).</title>
        <authorList>
            <person name="Smith C.H."/>
        </authorList>
    </citation>
    <scope>NUCLEOTIDE SEQUENCE</scope>
    <source>
        <strain evidence="1">CHS0354</strain>
    </source>
</reference>
<name>A0AAE0T7N0_9BIVA</name>
<comment type="caution">
    <text evidence="1">The sequence shown here is derived from an EMBL/GenBank/DDBJ whole genome shotgun (WGS) entry which is preliminary data.</text>
</comment>
<gene>
    <name evidence="1" type="ORF">CHS0354_003945</name>
</gene>
<evidence type="ECO:0000313" key="1">
    <source>
        <dbReference type="EMBL" id="KAK3605302.1"/>
    </source>
</evidence>
<keyword evidence="2" id="KW-1185">Reference proteome</keyword>
<dbReference type="EMBL" id="JAEAOA010000308">
    <property type="protein sequence ID" value="KAK3605302.1"/>
    <property type="molecule type" value="Genomic_DNA"/>
</dbReference>
<sequence length="96" mass="11228">MSVDLAEHKLNGPQLKNMWRFSNCSVESFKKTLKNKQCLHKTGLVYDSIEFQAFVNNQPGSIFTPQEHCSLLYGKEFVHYPVSSLLLMEWHRKPDR</sequence>
<dbReference type="Proteomes" id="UP001195483">
    <property type="component" value="Unassembled WGS sequence"/>
</dbReference>
<organism evidence="1 2">
    <name type="scientific">Potamilus streckersoni</name>
    <dbReference type="NCBI Taxonomy" id="2493646"/>
    <lineage>
        <taxon>Eukaryota</taxon>
        <taxon>Metazoa</taxon>
        <taxon>Spiralia</taxon>
        <taxon>Lophotrochozoa</taxon>
        <taxon>Mollusca</taxon>
        <taxon>Bivalvia</taxon>
        <taxon>Autobranchia</taxon>
        <taxon>Heteroconchia</taxon>
        <taxon>Palaeoheterodonta</taxon>
        <taxon>Unionida</taxon>
        <taxon>Unionoidea</taxon>
        <taxon>Unionidae</taxon>
        <taxon>Ambleminae</taxon>
        <taxon>Lampsilini</taxon>
        <taxon>Potamilus</taxon>
    </lineage>
</organism>
<dbReference type="AlphaFoldDB" id="A0AAE0T7N0"/>